<evidence type="ECO:0000256" key="1">
    <source>
        <dbReference type="SAM" id="Phobius"/>
    </source>
</evidence>
<dbReference type="Proteomes" id="UP001178461">
    <property type="component" value="Chromosome 16"/>
</dbReference>
<dbReference type="AlphaFoldDB" id="A0AA35LIZ1"/>
<accession>A0AA35LIZ1</accession>
<gene>
    <name evidence="2" type="ORF">PODLI_1B039589</name>
</gene>
<feature type="transmembrane region" description="Helical" evidence="1">
    <location>
        <begin position="61"/>
        <end position="82"/>
    </location>
</feature>
<evidence type="ECO:0000313" key="3">
    <source>
        <dbReference type="Proteomes" id="UP001178461"/>
    </source>
</evidence>
<evidence type="ECO:0000313" key="2">
    <source>
        <dbReference type="EMBL" id="CAI5797117.1"/>
    </source>
</evidence>
<keyword evidence="3" id="KW-1185">Reference proteome</keyword>
<keyword evidence="1" id="KW-0472">Membrane</keyword>
<reference evidence="2" key="1">
    <citation type="submission" date="2022-12" db="EMBL/GenBank/DDBJ databases">
        <authorList>
            <person name="Alioto T."/>
            <person name="Alioto T."/>
            <person name="Gomez Garrido J."/>
        </authorList>
    </citation>
    <scope>NUCLEOTIDE SEQUENCE</scope>
</reference>
<proteinExistence type="predicted"/>
<dbReference type="EMBL" id="OX395143">
    <property type="protein sequence ID" value="CAI5797117.1"/>
    <property type="molecule type" value="Genomic_DNA"/>
</dbReference>
<protein>
    <submittedName>
        <fullName evidence="2">Uncharacterized protein</fullName>
    </submittedName>
</protein>
<sequence>MEQRQSQQFNGTAANRDGKKHIWSKNVTPCKLTSPTHTVLGDLFRFSTSAFDLKMFCLSQLIPLFILIGIGGTGLCTMRLALRNPDLRCTPCCLPLVTFLCLPGTKRATQSLGTSCDPTTSLRYGRKYLTRVMMLVIL</sequence>
<name>A0AA35LIZ1_9SAUR</name>
<keyword evidence="1" id="KW-1133">Transmembrane helix</keyword>
<keyword evidence="1" id="KW-0812">Transmembrane</keyword>
<organism evidence="2 3">
    <name type="scientific">Podarcis lilfordi</name>
    <name type="common">Lilford's wall lizard</name>
    <dbReference type="NCBI Taxonomy" id="74358"/>
    <lineage>
        <taxon>Eukaryota</taxon>
        <taxon>Metazoa</taxon>
        <taxon>Chordata</taxon>
        <taxon>Craniata</taxon>
        <taxon>Vertebrata</taxon>
        <taxon>Euteleostomi</taxon>
        <taxon>Lepidosauria</taxon>
        <taxon>Squamata</taxon>
        <taxon>Bifurcata</taxon>
        <taxon>Unidentata</taxon>
        <taxon>Episquamata</taxon>
        <taxon>Laterata</taxon>
        <taxon>Lacertibaenia</taxon>
        <taxon>Lacertidae</taxon>
        <taxon>Podarcis</taxon>
    </lineage>
</organism>